<dbReference type="AlphaFoldDB" id="A0A7X1C6P5"/>
<accession>A0A7X1C6P5</accession>
<feature type="domain" description="EAL" evidence="1">
    <location>
        <begin position="1"/>
        <end position="234"/>
    </location>
</feature>
<keyword evidence="4" id="KW-1185">Reference proteome</keyword>
<dbReference type="PROSITE" id="PS50883">
    <property type="entry name" value="EAL"/>
    <property type="match status" value="1"/>
</dbReference>
<proteinExistence type="predicted"/>
<name>A0A7X1C6P5_LISSE</name>
<dbReference type="GO" id="GO:0071111">
    <property type="term" value="F:cyclic-guanylate-specific phosphodiesterase activity"/>
    <property type="evidence" value="ECO:0007669"/>
    <property type="project" value="InterPro"/>
</dbReference>
<evidence type="ECO:0000259" key="1">
    <source>
        <dbReference type="PROSITE" id="PS50883"/>
    </source>
</evidence>
<dbReference type="Proteomes" id="UP000033536">
    <property type="component" value="Unassembled WGS sequence"/>
</dbReference>
<gene>
    <name evidence="3" type="ORF">HB897_09165</name>
    <name evidence="2" type="ORF">UQ68_05070</name>
</gene>
<sequence length="234" mass="27444">MNKPSVSEIIDQNLFDTIFEPIVKVENTQVFGYESLTRLQTDHWNAISDFIEEAEQDGMQKAFELLTIHNAVKCFHKNGDTPLFVNISYDTFLENREELQETLLDNGKIVFEFLETSRLPQERMNDLDEQLLLFQKNHKTKFAIDDFGSGYADLHRVFAHHSDFVKTDRLLLRDLFQSDGKKIFFEQLNIYVKKHHKSLIVEGVETKEQLTFLQDIGIPYAQGYYFHEGDKKKI</sequence>
<protein>
    <submittedName>
        <fullName evidence="2">Diguanylate phosphodiesterase</fullName>
    </submittedName>
    <submittedName>
        <fullName evidence="3">EAL domain-containing protein</fullName>
    </submittedName>
</protein>
<dbReference type="InterPro" id="IPR035919">
    <property type="entry name" value="EAL_sf"/>
</dbReference>
<dbReference type="PANTHER" id="PTHR33121">
    <property type="entry name" value="CYCLIC DI-GMP PHOSPHODIESTERASE PDEF"/>
    <property type="match status" value="1"/>
</dbReference>
<dbReference type="EMBL" id="JAARRG010000005">
    <property type="protein sequence ID" value="MBC1486394.1"/>
    <property type="molecule type" value="Genomic_DNA"/>
</dbReference>
<reference evidence="3 5" key="2">
    <citation type="submission" date="2020-03" db="EMBL/GenBank/DDBJ databases">
        <title>Soil Listeria distribution.</title>
        <authorList>
            <person name="Liao J."/>
            <person name="Wiedmann M."/>
        </authorList>
    </citation>
    <scope>NUCLEOTIDE SEQUENCE [LARGE SCALE GENOMIC DNA]</scope>
    <source>
        <strain evidence="3 5">FSL L7-1560</strain>
    </source>
</reference>
<evidence type="ECO:0000313" key="4">
    <source>
        <dbReference type="Proteomes" id="UP000033536"/>
    </source>
</evidence>
<dbReference type="InterPro" id="IPR001633">
    <property type="entry name" value="EAL_dom"/>
</dbReference>
<organism evidence="3 5">
    <name type="scientific">Listeria seeligeri</name>
    <dbReference type="NCBI Taxonomy" id="1640"/>
    <lineage>
        <taxon>Bacteria</taxon>
        <taxon>Bacillati</taxon>
        <taxon>Bacillota</taxon>
        <taxon>Bacilli</taxon>
        <taxon>Bacillales</taxon>
        <taxon>Listeriaceae</taxon>
        <taxon>Listeria</taxon>
    </lineage>
</organism>
<dbReference type="RefSeq" id="WP_046326123.1">
    <property type="nucleotide sequence ID" value="NZ_CP034772.1"/>
</dbReference>
<evidence type="ECO:0000313" key="5">
    <source>
        <dbReference type="Proteomes" id="UP000523362"/>
    </source>
</evidence>
<dbReference type="SUPFAM" id="SSF141868">
    <property type="entry name" value="EAL domain-like"/>
    <property type="match status" value="1"/>
</dbReference>
<dbReference type="EMBL" id="JYOM01000009">
    <property type="protein sequence ID" value="KKD47194.1"/>
    <property type="molecule type" value="Genomic_DNA"/>
</dbReference>
<evidence type="ECO:0000313" key="3">
    <source>
        <dbReference type="EMBL" id="MBC1486394.1"/>
    </source>
</evidence>
<dbReference type="Proteomes" id="UP000523362">
    <property type="component" value="Unassembled WGS sequence"/>
</dbReference>
<dbReference type="PANTHER" id="PTHR33121:SF71">
    <property type="entry name" value="OXYGEN SENSOR PROTEIN DOSP"/>
    <property type="match status" value="1"/>
</dbReference>
<dbReference type="CDD" id="cd01948">
    <property type="entry name" value="EAL"/>
    <property type="match status" value="1"/>
</dbReference>
<dbReference type="Pfam" id="PF00563">
    <property type="entry name" value="EAL"/>
    <property type="match status" value="1"/>
</dbReference>
<dbReference type="Gene3D" id="3.20.20.450">
    <property type="entry name" value="EAL domain"/>
    <property type="match status" value="1"/>
</dbReference>
<dbReference type="InterPro" id="IPR050706">
    <property type="entry name" value="Cyclic-di-GMP_PDE-like"/>
</dbReference>
<reference evidence="2 4" key="1">
    <citation type="submission" date="2015-02" db="EMBL/GenBank/DDBJ databases">
        <title>Sequencing of Listeria spp. dairy environmental strains.</title>
        <authorList>
            <person name="Muhterem-Uyar M."/>
            <person name="Wagner M."/>
            <person name="Schmitz-Esser S."/>
            <person name="Stessl B."/>
        </authorList>
    </citation>
    <scope>NUCLEOTIDE SEQUENCE [LARGE SCALE GENOMIC DNA]</scope>
    <source>
        <strain evidence="2 4">7KSM</strain>
    </source>
</reference>
<comment type="caution">
    <text evidence="3">The sequence shown here is derived from an EMBL/GenBank/DDBJ whole genome shotgun (WGS) entry which is preliminary data.</text>
</comment>
<dbReference type="SMART" id="SM00052">
    <property type="entry name" value="EAL"/>
    <property type="match status" value="1"/>
</dbReference>
<evidence type="ECO:0000313" key="2">
    <source>
        <dbReference type="EMBL" id="KKD47194.1"/>
    </source>
</evidence>